<protein>
    <submittedName>
        <fullName evidence="1">Helix-turn-helix domain-containing protein</fullName>
    </submittedName>
</protein>
<gene>
    <name evidence="1" type="ORF">HX37_25150</name>
</gene>
<dbReference type="InterPro" id="IPR031856">
    <property type="entry name" value="YdaS_toxin-like"/>
</dbReference>
<evidence type="ECO:0000313" key="1">
    <source>
        <dbReference type="EMBL" id="EBP0013944.1"/>
    </source>
</evidence>
<accession>A0A5U2FAA9</accession>
<sequence length="75" mass="8256">MKTTLKSKICSIKSQTEISIALGTRPQAVSLWLKSQVPADRVIPLCKVLGWAVTPHEIRGDIYPNPTDGLPDQQD</sequence>
<reference evidence="1" key="1">
    <citation type="submission" date="2018-07" db="EMBL/GenBank/DDBJ databases">
        <authorList>
            <consortium name="GenomeTrakr network: Whole genome sequencing for foodborne pathogen traceback"/>
        </authorList>
    </citation>
    <scope>NUCLEOTIDE SEQUENCE</scope>
    <source>
        <strain evidence="1">CFSAN018538</strain>
    </source>
</reference>
<dbReference type="SUPFAM" id="SSF47413">
    <property type="entry name" value="lambda repressor-like DNA-binding domains"/>
    <property type="match status" value="1"/>
</dbReference>
<dbReference type="EMBL" id="AAGKHU010000184">
    <property type="protein sequence ID" value="EBP0013944.1"/>
    <property type="molecule type" value="Genomic_DNA"/>
</dbReference>
<comment type="caution">
    <text evidence="1">The sequence shown here is derived from an EMBL/GenBank/DDBJ whole genome shotgun (WGS) entry which is preliminary data.</text>
</comment>
<name>A0A5U2FAA9_SALER</name>
<organism evidence="1">
    <name type="scientific">Salmonella enterica</name>
    <name type="common">Salmonella choleraesuis</name>
    <dbReference type="NCBI Taxonomy" id="28901"/>
    <lineage>
        <taxon>Bacteria</taxon>
        <taxon>Pseudomonadati</taxon>
        <taxon>Pseudomonadota</taxon>
        <taxon>Gammaproteobacteria</taxon>
        <taxon>Enterobacterales</taxon>
        <taxon>Enterobacteriaceae</taxon>
        <taxon>Salmonella</taxon>
    </lineage>
</organism>
<dbReference type="InterPro" id="IPR010982">
    <property type="entry name" value="Lambda_DNA-bd_dom_sf"/>
</dbReference>
<dbReference type="Pfam" id="PF15943">
    <property type="entry name" value="YdaS_toxin"/>
    <property type="match status" value="1"/>
</dbReference>
<dbReference type="AlphaFoldDB" id="A0A5U2FAA9"/>
<dbReference type="Gene3D" id="1.10.260.40">
    <property type="entry name" value="lambda repressor-like DNA-binding domains"/>
    <property type="match status" value="1"/>
</dbReference>
<proteinExistence type="predicted"/>
<dbReference type="GO" id="GO:0003677">
    <property type="term" value="F:DNA binding"/>
    <property type="evidence" value="ECO:0007669"/>
    <property type="project" value="InterPro"/>
</dbReference>